<evidence type="ECO:0000259" key="7">
    <source>
        <dbReference type="Pfam" id="PF12430"/>
    </source>
</evidence>
<evidence type="ECO:0000256" key="4">
    <source>
        <dbReference type="ARBA" id="ARBA00023136"/>
    </source>
</evidence>
<proteinExistence type="predicted"/>
<organism evidence="9 10">
    <name type="scientific">Ceratopteris richardii</name>
    <name type="common">Triangle waterfern</name>
    <dbReference type="NCBI Taxonomy" id="49495"/>
    <lineage>
        <taxon>Eukaryota</taxon>
        <taxon>Viridiplantae</taxon>
        <taxon>Streptophyta</taxon>
        <taxon>Embryophyta</taxon>
        <taxon>Tracheophyta</taxon>
        <taxon>Polypodiopsida</taxon>
        <taxon>Polypodiidae</taxon>
        <taxon>Polypodiales</taxon>
        <taxon>Pteridineae</taxon>
        <taxon>Pteridaceae</taxon>
        <taxon>Parkerioideae</taxon>
        <taxon>Ceratopteris</taxon>
    </lineage>
</organism>
<keyword evidence="5" id="KW-0175">Coiled coil</keyword>
<evidence type="ECO:0000256" key="3">
    <source>
        <dbReference type="ARBA" id="ARBA00022989"/>
    </source>
</evidence>
<dbReference type="OMA" id="FSVYCVY"/>
<evidence type="ECO:0000256" key="6">
    <source>
        <dbReference type="SAM" id="Phobius"/>
    </source>
</evidence>
<dbReference type="GO" id="GO:0009737">
    <property type="term" value="P:response to abscisic acid"/>
    <property type="evidence" value="ECO:0007669"/>
    <property type="project" value="TreeGrafter"/>
</dbReference>
<feature type="transmembrane region" description="Helical" evidence="6">
    <location>
        <begin position="82"/>
        <end position="100"/>
    </location>
</feature>
<dbReference type="EMBL" id="CM035427">
    <property type="protein sequence ID" value="KAH7306965.1"/>
    <property type="molecule type" value="Genomic_DNA"/>
</dbReference>
<evidence type="ECO:0000259" key="8">
    <source>
        <dbReference type="Pfam" id="PF12537"/>
    </source>
</evidence>
<keyword evidence="4 6" id="KW-0472">Membrane</keyword>
<dbReference type="Pfam" id="PF12537">
    <property type="entry name" value="GPHR_N"/>
    <property type="match status" value="1"/>
</dbReference>
<feature type="transmembrane region" description="Helical" evidence="6">
    <location>
        <begin position="112"/>
        <end position="130"/>
    </location>
</feature>
<sequence length="468" mass="53230">MSAAHVVLEALVIAASLAGLAWGGLWFLNRKLYKEYEEKSALVQIMFSVVFAFSVNLLQLVLFEIVPILSKSARWLNWKMDLFCLITLLVFVLPYYHCYLSLRNTGLGIERAAAGAVFFLLALLYAFWRMGIHFPMPSPDKGFFTMPQLVSRVGVIGVTVMAVLSGFGAVNLPYSYLSLFIREIEETDVVALERRLLQAMEMCIAKKKKIIFSRMEMERLQGTQKQLEARSIFKRLIGTVVRTVQEDEREQEIKNMEAEINGLEELSRQLFLEVYELRQAKEAAAYSRTWKGHMKNLVGYAFSIYCVYKMLKSMQSVIFKESSSLDPVTQTLGFFLKFFHIGINVAVWSQYVSLVFIGMLITLSVRGFLQNLMKTFYVLSGGGSGSSTNVVLLLSEVMGMYFISSILLIRKSLANEYRLIITDVLGGDIQFDFYHRWFDAIFVASSFVSLLVIAVQHASRESDKHPIE</sequence>
<evidence type="ECO:0008006" key="11">
    <source>
        <dbReference type="Google" id="ProtNLM"/>
    </source>
</evidence>
<evidence type="ECO:0000256" key="2">
    <source>
        <dbReference type="ARBA" id="ARBA00022692"/>
    </source>
</evidence>
<feature type="transmembrane region" description="Helical" evidence="6">
    <location>
        <begin position="41"/>
        <end position="62"/>
    </location>
</feature>
<dbReference type="PANTHER" id="PTHR15948">
    <property type="entry name" value="G-PROTEIN COUPLED RECEPTOR 89-RELATED"/>
    <property type="match status" value="1"/>
</dbReference>
<evidence type="ECO:0000256" key="1">
    <source>
        <dbReference type="ARBA" id="ARBA00004141"/>
    </source>
</evidence>
<comment type="caution">
    <text evidence="9">The sequence shown here is derived from an EMBL/GenBank/DDBJ whole genome shotgun (WGS) entry which is preliminary data.</text>
</comment>
<dbReference type="GO" id="GO:0016020">
    <property type="term" value="C:membrane"/>
    <property type="evidence" value="ECO:0007669"/>
    <property type="project" value="UniProtKB-SubCell"/>
</dbReference>
<dbReference type="GO" id="GO:0010427">
    <property type="term" value="F:abscisic acid binding"/>
    <property type="evidence" value="ECO:0007669"/>
    <property type="project" value="TreeGrafter"/>
</dbReference>
<reference evidence="9" key="1">
    <citation type="submission" date="2021-08" db="EMBL/GenBank/DDBJ databases">
        <title>WGS assembly of Ceratopteris richardii.</title>
        <authorList>
            <person name="Marchant D.B."/>
            <person name="Chen G."/>
            <person name="Jenkins J."/>
            <person name="Shu S."/>
            <person name="Leebens-Mack J."/>
            <person name="Grimwood J."/>
            <person name="Schmutz J."/>
            <person name="Soltis P."/>
            <person name="Soltis D."/>
            <person name="Chen Z.-H."/>
        </authorList>
    </citation>
    <scope>NUCLEOTIDE SEQUENCE</scope>
    <source>
        <strain evidence="9">Whitten #5841</strain>
        <tissue evidence="9">Leaf</tissue>
    </source>
</reference>
<dbReference type="Proteomes" id="UP000825935">
    <property type="component" value="Chromosome 22"/>
</dbReference>
<keyword evidence="3 6" id="KW-1133">Transmembrane helix</keyword>
<keyword evidence="2 6" id="KW-0812">Transmembrane</keyword>
<dbReference type="Pfam" id="PF12430">
    <property type="entry name" value="ABA_GPCR"/>
    <property type="match status" value="1"/>
</dbReference>
<feature type="transmembrane region" description="Helical" evidence="6">
    <location>
        <begin position="150"/>
        <end position="172"/>
    </location>
</feature>
<keyword evidence="10" id="KW-1185">Reference proteome</keyword>
<feature type="transmembrane region" description="Helical" evidence="6">
    <location>
        <begin position="338"/>
        <end position="369"/>
    </location>
</feature>
<accession>A0A8T2S474</accession>
<feature type="transmembrane region" description="Helical" evidence="6">
    <location>
        <begin position="6"/>
        <end position="29"/>
    </location>
</feature>
<feature type="transmembrane region" description="Helical" evidence="6">
    <location>
        <begin position="437"/>
        <end position="455"/>
    </location>
</feature>
<dbReference type="InterPro" id="IPR022535">
    <property type="entry name" value="Golgi_pH-regulator_cons_dom"/>
</dbReference>
<dbReference type="OrthoDB" id="264392at2759"/>
<dbReference type="PANTHER" id="PTHR15948:SF0">
    <property type="entry name" value="GOLGI PH REGULATOR A-RELATED"/>
    <property type="match status" value="1"/>
</dbReference>
<name>A0A8T2S474_CERRI</name>
<evidence type="ECO:0000256" key="5">
    <source>
        <dbReference type="SAM" id="Coils"/>
    </source>
</evidence>
<feature type="domain" description="Golgi pH regulator conserved" evidence="8">
    <location>
        <begin position="143"/>
        <end position="210"/>
    </location>
</feature>
<gene>
    <name evidence="9" type="ORF">KP509_22G040300</name>
</gene>
<feature type="coiled-coil region" evidence="5">
    <location>
        <begin position="246"/>
        <end position="273"/>
    </location>
</feature>
<evidence type="ECO:0000313" key="9">
    <source>
        <dbReference type="EMBL" id="KAH7306965.1"/>
    </source>
</evidence>
<feature type="transmembrane region" description="Helical" evidence="6">
    <location>
        <begin position="390"/>
        <end position="409"/>
    </location>
</feature>
<evidence type="ECO:0000313" key="10">
    <source>
        <dbReference type="Proteomes" id="UP000825935"/>
    </source>
</evidence>
<protein>
    <recommendedName>
        <fullName evidence="11">GPCR-type G protein 1</fullName>
    </recommendedName>
</protein>
<dbReference type="InterPro" id="IPR015672">
    <property type="entry name" value="GPHR/GTG"/>
</dbReference>
<dbReference type="AlphaFoldDB" id="A0A8T2S474"/>
<dbReference type="InterPro" id="IPR025969">
    <property type="entry name" value="ABA_GPCR_dom"/>
</dbReference>
<comment type="subcellular location">
    <subcellularLocation>
        <location evidence="1">Membrane</location>
        <topology evidence="1">Multi-pass membrane protein</topology>
    </subcellularLocation>
</comment>
<feature type="domain" description="Abscisic acid G-protein coupled receptor-like" evidence="7">
    <location>
        <begin position="286"/>
        <end position="457"/>
    </location>
</feature>
<feature type="transmembrane region" description="Helical" evidence="6">
    <location>
        <begin position="297"/>
        <end position="318"/>
    </location>
</feature>